<dbReference type="Proteomes" id="UP001066276">
    <property type="component" value="Chromosome 9"/>
</dbReference>
<reference evidence="2" key="1">
    <citation type="journal article" date="2022" name="bioRxiv">
        <title>Sequencing and chromosome-scale assembly of the giantPleurodeles waltlgenome.</title>
        <authorList>
            <person name="Brown T."/>
            <person name="Elewa A."/>
            <person name="Iarovenko S."/>
            <person name="Subramanian E."/>
            <person name="Araus A.J."/>
            <person name="Petzold A."/>
            <person name="Susuki M."/>
            <person name="Suzuki K.-i.T."/>
            <person name="Hayashi T."/>
            <person name="Toyoda A."/>
            <person name="Oliveira C."/>
            <person name="Osipova E."/>
            <person name="Leigh N.D."/>
            <person name="Simon A."/>
            <person name="Yun M.H."/>
        </authorList>
    </citation>
    <scope>NUCLEOTIDE SEQUENCE</scope>
    <source>
        <strain evidence="2">20211129_DDA</strain>
        <tissue evidence="2">Liver</tissue>
    </source>
</reference>
<name>A0AAV7MWR4_PLEWA</name>
<sequence>MLLFPAKLKVIYGASTMFFETPQQAWQWVTEKRELHPRSGPVAVLMDGSAAQPPRPSREARERRQRSKRRHPWHGGGGDASARLAPGMDRSRMKAQDSSLLDTPAIFTSDGGPP</sequence>
<gene>
    <name evidence="2" type="ORF">NDU88_004999</name>
</gene>
<feature type="compositionally biased region" description="Basic residues" evidence="1">
    <location>
        <begin position="63"/>
        <end position="73"/>
    </location>
</feature>
<protein>
    <submittedName>
        <fullName evidence="2">Uncharacterized protein</fullName>
    </submittedName>
</protein>
<evidence type="ECO:0000313" key="3">
    <source>
        <dbReference type="Proteomes" id="UP001066276"/>
    </source>
</evidence>
<feature type="region of interest" description="Disordered" evidence="1">
    <location>
        <begin position="44"/>
        <end position="114"/>
    </location>
</feature>
<evidence type="ECO:0000256" key="1">
    <source>
        <dbReference type="SAM" id="MobiDB-lite"/>
    </source>
</evidence>
<dbReference type="AlphaFoldDB" id="A0AAV7MWR4"/>
<accession>A0AAV7MWR4</accession>
<organism evidence="2 3">
    <name type="scientific">Pleurodeles waltl</name>
    <name type="common">Iberian ribbed newt</name>
    <dbReference type="NCBI Taxonomy" id="8319"/>
    <lineage>
        <taxon>Eukaryota</taxon>
        <taxon>Metazoa</taxon>
        <taxon>Chordata</taxon>
        <taxon>Craniata</taxon>
        <taxon>Vertebrata</taxon>
        <taxon>Euteleostomi</taxon>
        <taxon>Amphibia</taxon>
        <taxon>Batrachia</taxon>
        <taxon>Caudata</taxon>
        <taxon>Salamandroidea</taxon>
        <taxon>Salamandridae</taxon>
        <taxon>Pleurodelinae</taxon>
        <taxon>Pleurodeles</taxon>
    </lineage>
</organism>
<comment type="caution">
    <text evidence="2">The sequence shown here is derived from an EMBL/GenBank/DDBJ whole genome shotgun (WGS) entry which is preliminary data.</text>
</comment>
<keyword evidence="3" id="KW-1185">Reference proteome</keyword>
<evidence type="ECO:0000313" key="2">
    <source>
        <dbReference type="EMBL" id="KAJ1107609.1"/>
    </source>
</evidence>
<dbReference type="EMBL" id="JANPWB010000013">
    <property type="protein sequence ID" value="KAJ1107609.1"/>
    <property type="molecule type" value="Genomic_DNA"/>
</dbReference>
<proteinExistence type="predicted"/>